<dbReference type="EMBL" id="JACBAD010002130">
    <property type="protein sequence ID" value="KAF7113636.1"/>
    <property type="molecule type" value="Genomic_DNA"/>
</dbReference>
<dbReference type="Proteomes" id="UP000630445">
    <property type="component" value="Unassembled WGS sequence"/>
</dbReference>
<dbReference type="PROSITE" id="PS50082">
    <property type="entry name" value="WD_REPEATS_2"/>
    <property type="match status" value="3"/>
</dbReference>
<dbReference type="EMBL" id="JACBAF010002320">
    <property type="protein sequence ID" value="KAF7155282.1"/>
    <property type="molecule type" value="Genomic_DNA"/>
</dbReference>
<sequence>MSRSTHRDDFFQTSAALEEQKRKDAKSRNTNGSPIRLQSKILAIAADPVNPGSLFVAQSTGIVRKIILETGETAAVFKGPTAPVTSICFSPDGKLLFAGCWDKTIWSWDVTSGQPQHRYEGHTDFVRSVISSSLRGQDLLISGGADAQILVFDIASGKRLYTLKGQAKGVQDLTIDPTCLDPESKSLIVFSAGSDREIRWFDIASGSQDLTAMDPILAHDTSVYKLFFDSDGDLWTASADKTAKCLVREDGWRSNLALSHPDFVRDVVVFEQGGWVITACRDEEVRVWNRSTGQLYHTFSGHFEEVTGLVLIGSTVVSVSIDATIRQWSLRPDDLRAAVEAAKKTEAEEEESEQNPESMLTEEEERELAELMNEE</sequence>
<dbReference type="InterPro" id="IPR019775">
    <property type="entry name" value="WD40_repeat_CS"/>
</dbReference>
<feature type="compositionally biased region" description="Acidic residues" evidence="4">
    <location>
        <begin position="347"/>
        <end position="375"/>
    </location>
</feature>
<dbReference type="PROSITE" id="PS50294">
    <property type="entry name" value="WD_REPEATS_REGION"/>
    <property type="match status" value="1"/>
</dbReference>
<feature type="repeat" description="WD" evidence="3">
    <location>
        <begin position="257"/>
        <end position="298"/>
    </location>
</feature>
<dbReference type="Proteomes" id="UP000662466">
    <property type="component" value="Unassembled WGS sequence"/>
</dbReference>
<dbReference type="PROSITE" id="PS00678">
    <property type="entry name" value="WD_REPEATS_1"/>
    <property type="match status" value="1"/>
</dbReference>
<accession>A0A8H6NZX3</accession>
<reference evidence="5" key="1">
    <citation type="submission" date="2020-06" db="EMBL/GenBank/DDBJ databases">
        <title>Draft genome sequences of strains closely related to Aspergillus parafelis and Aspergillus hiratsukae.</title>
        <authorList>
            <person name="Dos Santos R.A.C."/>
            <person name="Rivero-Menendez O."/>
            <person name="Steenwyk J.L."/>
            <person name="Mead M.E."/>
            <person name="Goldman G.H."/>
            <person name="Alastruey-Izquierdo A."/>
            <person name="Rokas A."/>
        </authorList>
    </citation>
    <scope>NUCLEOTIDE SEQUENCE</scope>
    <source>
        <strain evidence="5">CNM-CM5793</strain>
        <strain evidence="6">CNM-CM6106</strain>
    </source>
</reference>
<dbReference type="CDD" id="cd00200">
    <property type="entry name" value="WD40"/>
    <property type="match status" value="1"/>
</dbReference>
<evidence type="ECO:0000313" key="6">
    <source>
        <dbReference type="EMBL" id="KAF7155282.1"/>
    </source>
</evidence>
<feature type="repeat" description="WD" evidence="3">
    <location>
        <begin position="77"/>
        <end position="118"/>
    </location>
</feature>
<keyword evidence="1 3" id="KW-0853">WD repeat</keyword>
<keyword evidence="7" id="KW-1185">Reference proteome</keyword>
<keyword evidence="2" id="KW-0677">Repeat</keyword>
<protein>
    <recommendedName>
        <fullName evidence="8">WD repeat protein</fullName>
    </recommendedName>
</protein>
<dbReference type="OrthoDB" id="6262491at2759"/>
<comment type="caution">
    <text evidence="5">The sequence shown here is derived from an EMBL/GenBank/DDBJ whole genome shotgun (WGS) entry which is preliminary data.</text>
</comment>
<proteinExistence type="predicted"/>
<evidence type="ECO:0000256" key="1">
    <source>
        <dbReference type="ARBA" id="ARBA00022574"/>
    </source>
</evidence>
<evidence type="ECO:0008006" key="8">
    <source>
        <dbReference type="Google" id="ProtNLM"/>
    </source>
</evidence>
<dbReference type="AlphaFoldDB" id="A0A8H6NZX3"/>
<feature type="compositionally biased region" description="Basic and acidic residues" evidence="4">
    <location>
        <begin position="1"/>
        <end position="10"/>
    </location>
</feature>
<dbReference type="FunFam" id="2.130.10.10:FF:001196">
    <property type="entry name" value="WD repeat protein (AFU_orthologue AFUA_1G12380)"/>
    <property type="match status" value="1"/>
</dbReference>
<feature type="repeat" description="WD" evidence="3">
    <location>
        <begin position="119"/>
        <end position="162"/>
    </location>
</feature>
<dbReference type="Pfam" id="PF00400">
    <property type="entry name" value="WD40"/>
    <property type="match status" value="4"/>
</dbReference>
<dbReference type="FunFam" id="2.130.10.10:FF:001034">
    <property type="entry name" value="WD repeat protein"/>
    <property type="match status" value="1"/>
</dbReference>
<evidence type="ECO:0000256" key="3">
    <source>
        <dbReference type="PROSITE-ProRule" id="PRU00221"/>
    </source>
</evidence>
<name>A0A8H6NZX3_9EURO</name>
<organism evidence="5 7">
    <name type="scientific">Aspergillus hiratsukae</name>
    <dbReference type="NCBI Taxonomy" id="1194566"/>
    <lineage>
        <taxon>Eukaryota</taxon>
        <taxon>Fungi</taxon>
        <taxon>Dikarya</taxon>
        <taxon>Ascomycota</taxon>
        <taxon>Pezizomycotina</taxon>
        <taxon>Eurotiomycetes</taxon>
        <taxon>Eurotiomycetidae</taxon>
        <taxon>Eurotiales</taxon>
        <taxon>Aspergillaceae</taxon>
        <taxon>Aspergillus</taxon>
        <taxon>Aspergillus subgen. Fumigati</taxon>
    </lineage>
</organism>
<gene>
    <name evidence="5" type="ORF">CNMCM5793_002992</name>
    <name evidence="6" type="ORF">CNMCM6106_002737</name>
</gene>
<dbReference type="PANTHER" id="PTHR19848:SF8">
    <property type="entry name" value="F-BOX AND WD REPEAT DOMAIN CONTAINING 7"/>
    <property type="match status" value="1"/>
</dbReference>
<evidence type="ECO:0000313" key="7">
    <source>
        <dbReference type="Proteomes" id="UP000630445"/>
    </source>
</evidence>
<dbReference type="PANTHER" id="PTHR19848">
    <property type="entry name" value="WD40 REPEAT PROTEIN"/>
    <property type="match status" value="1"/>
</dbReference>
<evidence type="ECO:0000256" key="2">
    <source>
        <dbReference type="ARBA" id="ARBA00022737"/>
    </source>
</evidence>
<dbReference type="InterPro" id="IPR001680">
    <property type="entry name" value="WD40_rpt"/>
</dbReference>
<dbReference type="Gene3D" id="2.130.10.10">
    <property type="entry name" value="YVTN repeat-like/Quinoprotein amine dehydrogenase"/>
    <property type="match status" value="2"/>
</dbReference>
<feature type="region of interest" description="Disordered" evidence="4">
    <location>
        <begin position="340"/>
        <end position="375"/>
    </location>
</feature>
<feature type="region of interest" description="Disordered" evidence="4">
    <location>
        <begin position="1"/>
        <end position="33"/>
    </location>
</feature>
<evidence type="ECO:0000256" key="4">
    <source>
        <dbReference type="SAM" id="MobiDB-lite"/>
    </source>
</evidence>
<evidence type="ECO:0000313" key="5">
    <source>
        <dbReference type="EMBL" id="KAF7113636.1"/>
    </source>
</evidence>
<dbReference type="InterPro" id="IPR036322">
    <property type="entry name" value="WD40_repeat_dom_sf"/>
</dbReference>
<dbReference type="SMART" id="SM00320">
    <property type="entry name" value="WD40"/>
    <property type="match status" value="6"/>
</dbReference>
<dbReference type="InterPro" id="IPR015943">
    <property type="entry name" value="WD40/YVTN_repeat-like_dom_sf"/>
</dbReference>
<dbReference type="SUPFAM" id="SSF50978">
    <property type="entry name" value="WD40 repeat-like"/>
    <property type="match status" value="1"/>
</dbReference>